<dbReference type="Gene3D" id="2.40.110.10">
    <property type="entry name" value="Butyryl-CoA Dehydrogenase, subunit A, domain 2"/>
    <property type="match status" value="1"/>
</dbReference>
<keyword evidence="7" id="KW-0276">Fatty acid metabolism</keyword>
<comment type="caution">
    <text evidence="13">The sequence shown here is derived from an EMBL/GenBank/DDBJ whole genome shotgun (WGS) entry which is preliminary data.</text>
</comment>
<dbReference type="AlphaFoldDB" id="A0A9Q0RUR3"/>
<evidence type="ECO:0000256" key="7">
    <source>
        <dbReference type="ARBA" id="ARBA00022832"/>
    </source>
</evidence>
<dbReference type="GO" id="GO:0003997">
    <property type="term" value="F:acyl-CoA oxidase activity"/>
    <property type="evidence" value="ECO:0007669"/>
    <property type="project" value="InterPro"/>
</dbReference>
<dbReference type="GO" id="GO:0055088">
    <property type="term" value="P:lipid homeostasis"/>
    <property type="evidence" value="ECO:0007669"/>
    <property type="project" value="TreeGrafter"/>
</dbReference>
<evidence type="ECO:0000256" key="9">
    <source>
        <dbReference type="ARBA" id="ARBA00023098"/>
    </source>
</evidence>
<keyword evidence="14" id="KW-1185">Reference proteome</keyword>
<comment type="cofactor">
    <cofactor evidence="1">
        <name>FAD</name>
        <dbReference type="ChEBI" id="CHEBI:57692"/>
    </cofactor>
</comment>
<organism evidence="13 14">
    <name type="scientific">Pseudolycoriella hygida</name>
    <dbReference type="NCBI Taxonomy" id="35572"/>
    <lineage>
        <taxon>Eukaryota</taxon>
        <taxon>Metazoa</taxon>
        <taxon>Ecdysozoa</taxon>
        <taxon>Arthropoda</taxon>
        <taxon>Hexapoda</taxon>
        <taxon>Insecta</taxon>
        <taxon>Pterygota</taxon>
        <taxon>Neoptera</taxon>
        <taxon>Endopterygota</taxon>
        <taxon>Diptera</taxon>
        <taxon>Nematocera</taxon>
        <taxon>Sciaroidea</taxon>
        <taxon>Sciaridae</taxon>
        <taxon>Pseudolycoriella</taxon>
    </lineage>
</organism>
<dbReference type="GO" id="GO:0071949">
    <property type="term" value="F:FAD binding"/>
    <property type="evidence" value="ECO:0007669"/>
    <property type="project" value="InterPro"/>
</dbReference>
<dbReference type="InterPro" id="IPR009100">
    <property type="entry name" value="AcylCoA_DH/oxidase_NM_dom_sf"/>
</dbReference>
<protein>
    <submittedName>
        <fullName evidence="13">Peroxisomal acyl-coenzyme A oxidase 1</fullName>
    </submittedName>
</protein>
<keyword evidence="9" id="KW-0443">Lipid metabolism</keyword>
<dbReference type="FunFam" id="2.40.110.10:FF:000003">
    <property type="entry name" value="Acyl-coenzyme A oxidase"/>
    <property type="match status" value="1"/>
</dbReference>
<dbReference type="Proteomes" id="UP001151699">
    <property type="component" value="Unassembled WGS sequence"/>
</dbReference>
<keyword evidence="8" id="KW-0560">Oxidoreductase</keyword>
<dbReference type="OrthoDB" id="538336at2759"/>
<sequence length="278" mass="31182">MENIFFNDPELQDKIPARHLSQKEFYEESVRKVCIALKKVKKLIDEGFAGSELYGQVLGGYFQRNIMQEPCVLCLNYDMFIPALKNLGTEEQQAKWVPRATNCGIIGAYAQTEIGHGTFVRGLQTTATYDPQTKEFIMHTPTTSAYKFWIGGLGQTANYALVFANLHTLGKSYGIHAFLVQVRDEVTHKPMKGISIGDVGVKIGFNCTNNGFLGMDNVRIPLKHMMMKNAEVLENGEYKKKNSGLFTYATMTQVRVSIIHELTKLVSHAAVIAVRYSI</sequence>
<dbReference type="GO" id="GO:0005504">
    <property type="term" value="F:fatty acid binding"/>
    <property type="evidence" value="ECO:0007669"/>
    <property type="project" value="TreeGrafter"/>
</dbReference>
<comment type="subcellular location">
    <subcellularLocation>
        <location evidence="2">Peroxisome</location>
    </subcellularLocation>
</comment>
<evidence type="ECO:0000256" key="6">
    <source>
        <dbReference type="ARBA" id="ARBA00022827"/>
    </source>
</evidence>
<keyword evidence="10" id="KW-0576">Peroxisome</keyword>
<dbReference type="PANTHER" id="PTHR10909:SF250">
    <property type="entry name" value="PEROXISOMAL ACYL-COENZYME A OXIDASE 1"/>
    <property type="match status" value="1"/>
</dbReference>
<evidence type="ECO:0000313" key="13">
    <source>
        <dbReference type="EMBL" id="KAJ6631728.1"/>
    </source>
</evidence>
<evidence type="ECO:0000256" key="3">
    <source>
        <dbReference type="ARBA" id="ARBA00004846"/>
    </source>
</evidence>
<feature type="non-terminal residue" evidence="13">
    <location>
        <position position="278"/>
    </location>
</feature>
<dbReference type="PANTHER" id="PTHR10909">
    <property type="entry name" value="ELECTRON TRANSPORT OXIDOREDUCTASE"/>
    <property type="match status" value="1"/>
</dbReference>
<dbReference type="EMBL" id="WJQU01006292">
    <property type="protein sequence ID" value="KAJ6598642.1"/>
    <property type="molecule type" value="Genomic_DNA"/>
</dbReference>
<keyword evidence="6" id="KW-0274">FAD</keyword>
<keyword evidence="5" id="KW-0285">Flavoprotein</keyword>
<dbReference type="Gene3D" id="1.10.540.10">
    <property type="entry name" value="Acyl-CoA dehydrogenase/oxidase, N-terminal domain"/>
    <property type="match status" value="1"/>
</dbReference>
<evidence type="ECO:0000256" key="5">
    <source>
        <dbReference type="ARBA" id="ARBA00022630"/>
    </source>
</evidence>
<evidence type="ECO:0000256" key="10">
    <source>
        <dbReference type="ARBA" id="ARBA00023140"/>
    </source>
</evidence>
<dbReference type="SUPFAM" id="SSF56645">
    <property type="entry name" value="Acyl-CoA dehydrogenase NM domain-like"/>
    <property type="match status" value="1"/>
</dbReference>
<name>A0A9Q0RUR3_9DIPT</name>
<comment type="similarity">
    <text evidence="4">Belongs to the acyl-CoA oxidase family.</text>
</comment>
<dbReference type="EMBL" id="WJQU01002691">
    <property type="protein sequence ID" value="KAJ6631728.1"/>
    <property type="molecule type" value="Genomic_DNA"/>
</dbReference>
<dbReference type="InterPro" id="IPR046373">
    <property type="entry name" value="Acyl-CoA_Oxase/DH_mid-dom_sf"/>
</dbReference>
<evidence type="ECO:0000259" key="11">
    <source>
        <dbReference type="Pfam" id="PF14749"/>
    </source>
</evidence>
<dbReference type="GO" id="GO:0033540">
    <property type="term" value="P:fatty acid beta-oxidation using acyl-CoA oxidase"/>
    <property type="evidence" value="ECO:0007669"/>
    <property type="project" value="TreeGrafter"/>
</dbReference>
<dbReference type="InterPro" id="IPR037069">
    <property type="entry name" value="AcylCoA_DH/ox_N_sf"/>
</dbReference>
<dbReference type="Pfam" id="PF14749">
    <property type="entry name" value="Acyl-CoA_ox_N"/>
    <property type="match status" value="1"/>
</dbReference>
<evidence type="ECO:0000313" key="12">
    <source>
        <dbReference type="EMBL" id="KAJ6598642.1"/>
    </source>
</evidence>
<reference evidence="13" key="1">
    <citation type="submission" date="2022-07" db="EMBL/GenBank/DDBJ databases">
        <authorList>
            <person name="Trinca V."/>
            <person name="Uliana J.V.C."/>
            <person name="Torres T.T."/>
            <person name="Ward R.J."/>
            <person name="Monesi N."/>
        </authorList>
    </citation>
    <scope>NUCLEOTIDE SEQUENCE</scope>
    <source>
        <strain evidence="13">HSMRA1968</strain>
        <tissue evidence="13">Whole embryos</tissue>
    </source>
</reference>
<accession>A0A9Q0RUR3</accession>
<feature type="domain" description="Acyl-coenzyme A oxidase N-terminal" evidence="11">
    <location>
        <begin position="1"/>
        <end position="106"/>
    </location>
</feature>
<evidence type="ECO:0000256" key="4">
    <source>
        <dbReference type="ARBA" id="ARBA00006288"/>
    </source>
</evidence>
<evidence type="ECO:0000256" key="2">
    <source>
        <dbReference type="ARBA" id="ARBA00004275"/>
    </source>
</evidence>
<comment type="pathway">
    <text evidence="3">Lipid metabolism; peroxisomal fatty acid beta-oxidation.</text>
</comment>
<dbReference type="InterPro" id="IPR029320">
    <property type="entry name" value="Acyl-CoA_ox_N"/>
</dbReference>
<evidence type="ECO:0000313" key="14">
    <source>
        <dbReference type="Proteomes" id="UP001151699"/>
    </source>
</evidence>
<dbReference type="InterPro" id="IPR012258">
    <property type="entry name" value="Acyl-CoA_oxidase"/>
</dbReference>
<dbReference type="GO" id="GO:0005777">
    <property type="term" value="C:peroxisome"/>
    <property type="evidence" value="ECO:0007669"/>
    <property type="project" value="UniProtKB-SubCell"/>
</dbReference>
<gene>
    <name evidence="12" type="ORF">Bhyg_16406</name>
    <name evidence="13" type="ORF">Bhyg_16423</name>
</gene>
<evidence type="ECO:0000256" key="1">
    <source>
        <dbReference type="ARBA" id="ARBA00001974"/>
    </source>
</evidence>
<evidence type="ECO:0000256" key="8">
    <source>
        <dbReference type="ARBA" id="ARBA00023002"/>
    </source>
</evidence>
<proteinExistence type="inferred from homology"/>